<dbReference type="EMBL" id="CM045762">
    <property type="protein sequence ID" value="KAI8011761.1"/>
    <property type="molecule type" value="Genomic_DNA"/>
</dbReference>
<evidence type="ECO:0000313" key="2">
    <source>
        <dbReference type="Proteomes" id="UP001060215"/>
    </source>
</evidence>
<name>A0ACC0HF35_9ERIC</name>
<comment type="caution">
    <text evidence="1">The sequence shown here is derived from an EMBL/GenBank/DDBJ whole genome shotgun (WGS) entry which is preliminary data.</text>
</comment>
<sequence>MVKFFVSLGGPHAGTTSVPLCGVSACGEGIGQCRKAGMAYYDYPSFAEKEQGIKRSGRGLHCSLGP</sequence>
<proteinExistence type="predicted"/>
<dbReference type="Proteomes" id="UP001060215">
    <property type="component" value="Chromosome 5"/>
</dbReference>
<accession>A0ACC0HF35</accession>
<protein>
    <submittedName>
        <fullName evidence="1">Uncharacterized protein</fullName>
    </submittedName>
</protein>
<gene>
    <name evidence="1" type="ORF">LOK49_LG06G03444</name>
</gene>
<keyword evidence="2" id="KW-1185">Reference proteome</keyword>
<evidence type="ECO:0000313" key="1">
    <source>
        <dbReference type="EMBL" id="KAI8011761.1"/>
    </source>
</evidence>
<organism evidence="1 2">
    <name type="scientific">Camellia lanceoleosa</name>
    <dbReference type="NCBI Taxonomy" id="1840588"/>
    <lineage>
        <taxon>Eukaryota</taxon>
        <taxon>Viridiplantae</taxon>
        <taxon>Streptophyta</taxon>
        <taxon>Embryophyta</taxon>
        <taxon>Tracheophyta</taxon>
        <taxon>Spermatophyta</taxon>
        <taxon>Magnoliopsida</taxon>
        <taxon>eudicotyledons</taxon>
        <taxon>Gunneridae</taxon>
        <taxon>Pentapetalae</taxon>
        <taxon>asterids</taxon>
        <taxon>Ericales</taxon>
        <taxon>Theaceae</taxon>
        <taxon>Camellia</taxon>
    </lineage>
</organism>
<reference evidence="1 2" key="1">
    <citation type="journal article" date="2022" name="Plant J.">
        <title>Chromosome-level genome of Camellia lanceoleosa provides a valuable resource for understanding genome evolution and self-incompatibility.</title>
        <authorList>
            <person name="Gong W."/>
            <person name="Xiao S."/>
            <person name="Wang L."/>
            <person name="Liao Z."/>
            <person name="Chang Y."/>
            <person name="Mo W."/>
            <person name="Hu G."/>
            <person name="Li W."/>
            <person name="Zhao G."/>
            <person name="Zhu H."/>
            <person name="Hu X."/>
            <person name="Ji K."/>
            <person name="Xiang X."/>
            <person name="Song Q."/>
            <person name="Yuan D."/>
            <person name="Jin S."/>
            <person name="Zhang L."/>
        </authorList>
    </citation>
    <scope>NUCLEOTIDE SEQUENCE [LARGE SCALE GENOMIC DNA]</scope>
    <source>
        <strain evidence="1">SQ_2022a</strain>
    </source>
</reference>